<keyword evidence="5" id="KW-0106">Calcium</keyword>
<evidence type="ECO:0000313" key="8">
    <source>
        <dbReference type="Proteomes" id="UP001344447"/>
    </source>
</evidence>
<dbReference type="PROSITE" id="PS00018">
    <property type="entry name" value="EF_HAND_1"/>
    <property type="match status" value="2"/>
</dbReference>
<evidence type="ECO:0000256" key="2">
    <source>
        <dbReference type="ARBA" id="ARBA00022490"/>
    </source>
</evidence>
<dbReference type="PROSITE" id="PS50222">
    <property type="entry name" value="EF_HAND_2"/>
    <property type="match status" value="2"/>
</dbReference>
<comment type="subcellular location">
    <subcellularLocation>
        <location evidence="1">Cytoplasm</location>
    </subcellularLocation>
</comment>
<dbReference type="CDD" id="cd16185">
    <property type="entry name" value="EFh_PEF_ALG-2_like"/>
    <property type="match status" value="1"/>
</dbReference>
<dbReference type="Pfam" id="PF13202">
    <property type="entry name" value="EF-hand_5"/>
    <property type="match status" value="1"/>
</dbReference>
<dbReference type="PANTHER" id="PTHR46212">
    <property type="entry name" value="PEFLIN"/>
    <property type="match status" value="1"/>
</dbReference>
<dbReference type="Proteomes" id="UP001344447">
    <property type="component" value="Unassembled WGS sequence"/>
</dbReference>
<dbReference type="SMART" id="SM00054">
    <property type="entry name" value="EFh"/>
    <property type="match status" value="3"/>
</dbReference>
<evidence type="ECO:0000256" key="1">
    <source>
        <dbReference type="ARBA" id="ARBA00004496"/>
    </source>
</evidence>
<dbReference type="Gene3D" id="1.10.238.10">
    <property type="entry name" value="EF-hand"/>
    <property type="match status" value="1"/>
</dbReference>
<evidence type="ECO:0000256" key="4">
    <source>
        <dbReference type="ARBA" id="ARBA00022737"/>
    </source>
</evidence>
<organism evidence="7 8">
    <name type="scientific">Dictyostelium firmibasis</name>
    <dbReference type="NCBI Taxonomy" id="79012"/>
    <lineage>
        <taxon>Eukaryota</taxon>
        <taxon>Amoebozoa</taxon>
        <taxon>Evosea</taxon>
        <taxon>Eumycetozoa</taxon>
        <taxon>Dictyostelia</taxon>
        <taxon>Dictyosteliales</taxon>
        <taxon>Dictyosteliaceae</taxon>
        <taxon>Dictyostelium</taxon>
    </lineage>
</organism>
<dbReference type="InterPro" id="IPR051426">
    <property type="entry name" value="Peflin/Sorcin_CaBP"/>
</dbReference>
<dbReference type="GO" id="GO:0005737">
    <property type="term" value="C:cytoplasm"/>
    <property type="evidence" value="ECO:0007669"/>
    <property type="project" value="UniProtKB-SubCell"/>
</dbReference>
<sequence>MSYGYQPTPIVAPPAKFQSLWFYSYYTQIQHQQLHEMSAWFRSIDKDRSGSISAMELQHLQVGYGPLGIETSTKLIRVFDVDKSGQIDFYEYAALHQFINILYANFLANDRNRSGTIDAHEIHRALGTTGFNLPFHTVNLLFLKVSPRGYGLKFSDFLGLCSTIAIARSLFEAHDPMRTGIAHLNINQLYDIVSLV</sequence>
<reference evidence="7 8" key="1">
    <citation type="submission" date="2023-11" db="EMBL/GenBank/DDBJ databases">
        <title>Dfirmibasis_genome.</title>
        <authorList>
            <person name="Edelbroek B."/>
            <person name="Kjellin J."/>
            <person name="Jerlstrom-Hultqvist J."/>
            <person name="Soderbom F."/>
        </authorList>
    </citation>
    <scope>NUCLEOTIDE SEQUENCE [LARGE SCALE GENOMIC DNA]</scope>
    <source>
        <strain evidence="7 8">TNS-C-14</strain>
    </source>
</reference>
<keyword evidence="3" id="KW-0479">Metal-binding</keyword>
<evidence type="ECO:0000256" key="3">
    <source>
        <dbReference type="ARBA" id="ARBA00022723"/>
    </source>
</evidence>
<dbReference type="InterPro" id="IPR002048">
    <property type="entry name" value="EF_hand_dom"/>
</dbReference>
<dbReference type="EMBL" id="JAVFKY010000003">
    <property type="protein sequence ID" value="KAK5579917.1"/>
    <property type="molecule type" value="Genomic_DNA"/>
</dbReference>
<dbReference type="InterPro" id="IPR011992">
    <property type="entry name" value="EF-hand-dom_pair"/>
</dbReference>
<protein>
    <recommendedName>
        <fullName evidence="6">EF-hand domain-containing protein</fullName>
    </recommendedName>
</protein>
<evidence type="ECO:0000313" key="7">
    <source>
        <dbReference type="EMBL" id="KAK5579917.1"/>
    </source>
</evidence>
<dbReference type="InterPro" id="IPR018247">
    <property type="entry name" value="EF_Hand_1_Ca_BS"/>
</dbReference>
<dbReference type="Pfam" id="PF13499">
    <property type="entry name" value="EF-hand_7"/>
    <property type="match status" value="1"/>
</dbReference>
<dbReference type="PANTHER" id="PTHR46212:SF3">
    <property type="entry name" value="GH27120P"/>
    <property type="match status" value="1"/>
</dbReference>
<dbReference type="AlphaFoldDB" id="A0AAN7TVU0"/>
<keyword evidence="8" id="KW-1185">Reference proteome</keyword>
<evidence type="ECO:0000256" key="5">
    <source>
        <dbReference type="ARBA" id="ARBA00022837"/>
    </source>
</evidence>
<accession>A0AAN7TVU0</accession>
<gene>
    <name evidence="7" type="ORF">RB653_009606</name>
</gene>
<proteinExistence type="predicted"/>
<name>A0AAN7TVU0_9MYCE</name>
<dbReference type="SUPFAM" id="SSF47473">
    <property type="entry name" value="EF-hand"/>
    <property type="match status" value="1"/>
</dbReference>
<feature type="domain" description="EF-hand" evidence="6">
    <location>
        <begin position="67"/>
        <end position="102"/>
    </location>
</feature>
<comment type="caution">
    <text evidence="7">The sequence shown here is derived from an EMBL/GenBank/DDBJ whole genome shotgun (WGS) entry which is preliminary data.</text>
</comment>
<keyword evidence="2" id="KW-0963">Cytoplasm</keyword>
<dbReference type="GO" id="GO:0048306">
    <property type="term" value="F:calcium-dependent protein binding"/>
    <property type="evidence" value="ECO:0007669"/>
    <property type="project" value="UniProtKB-ARBA"/>
</dbReference>
<keyword evidence="4" id="KW-0677">Repeat</keyword>
<dbReference type="GO" id="GO:0005509">
    <property type="term" value="F:calcium ion binding"/>
    <property type="evidence" value="ECO:0007669"/>
    <property type="project" value="InterPro"/>
</dbReference>
<evidence type="ECO:0000259" key="6">
    <source>
        <dbReference type="PROSITE" id="PS50222"/>
    </source>
</evidence>
<feature type="domain" description="EF-hand" evidence="6">
    <location>
        <begin position="110"/>
        <end position="132"/>
    </location>
</feature>